<sequence length="612" mass="70816">MRSALLHLVLYICFFTSNTSAQSNVDYFRDAGKQLPLSAIANKNFRPLPNKLISFGKDSANHWLRIHIKNNKAQFEKYFFEIDFVWLDSVCFYKQDFTLVKALSWQTPFAERLYAHQNFILPILLKPHSDTTIYTRLYKKRMLIKGNASVKKEEVFFSDHTFDTSFYSFFTGIVAIVFMFAMAIFFTNKDWVYLYYAFYVIFSLGFTLTASGFFLPLYQKGFGFVSGAELRNWLLWFSLVFLLLFIRNYILGGHVFNRINLIIWRITLGLMLALVFQRLAIIYFEETRGIAPYLLLVMMICCFLLTIVLSFYLVVYSYTNKINPSLAKNYLIGITPFFIFGVLSYFRTFEFIGHTWLLNQQVQVICVVFDIVVLMFGLSIRYRALREEKEKQARLALENKLALQYEKERISRDLHDSVGSQLTIVATSLDAATYLAYKQKLEPQKLERINENIREAVQSLRDTIWATHQSKISLDDFDKRLRNYALKVIEDKLKVTIDFTVSDTDVYMSSMQAINLFRVIQEAIQNVLKHAQATQLEICCTQIEGTISLSIIDNGVGLSTESLKSTDSYGIKNMHNRINEIKGVLKIESVAGKGTKICIEIPIYAANALLKE</sequence>
<evidence type="ECO:0000256" key="6">
    <source>
        <dbReference type="ARBA" id="ARBA00022989"/>
    </source>
</evidence>
<evidence type="ECO:0000256" key="5">
    <source>
        <dbReference type="ARBA" id="ARBA00022777"/>
    </source>
</evidence>
<keyword evidence="13" id="KW-1185">Reference proteome</keyword>
<dbReference type="InterPro" id="IPR003594">
    <property type="entry name" value="HATPase_dom"/>
</dbReference>
<feature type="domain" description="Histidine kinase" evidence="11">
    <location>
        <begin position="413"/>
        <end position="605"/>
    </location>
</feature>
<dbReference type="InterPro" id="IPR005467">
    <property type="entry name" value="His_kinase_dom"/>
</dbReference>
<dbReference type="Proteomes" id="UP001597510">
    <property type="component" value="Unassembled WGS sequence"/>
</dbReference>
<dbReference type="SUPFAM" id="SSF55874">
    <property type="entry name" value="ATPase domain of HSP90 chaperone/DNA topoisomerase II/histidine kinase"/>
    <property type="match status" value="1"/>
</dbReference>
<dbReference type="PROSITE" id="PS50109">
    <property type="entry name" value="HIS_KIN"/>
    <property type="match status" value="1"/>
</dbReference>
<feature type="signal peptide" evidence="10">
    <location>
        <begin position="1"/>
        <end position="21"/>
    </location>
</feature>
<dbReference type="Pfam" id="PF07695">
    <property type="entry name" value="7TMR-DISM_7TM"/>
    <property type="match status" value="1"/>
</dbReference>
<feature type="transmembrane region" description="Helical" evidence="9">
    <location>
        <begin position="290"/>
        <end position="318"/>
    </location>
</feature>
<dbReference type="InterPro" id="IPR011622">
    <property type="entry name" value="7TMR_DISM_rcpt_extracell_dom2"/>
</dbReference>
<feature type="transmembrane region" description="Helical" evidence="9">
    <location>
        <begin position="330"/>
        <end position="349"/>
    </location>
</feature>
<keyword evidence="3" id="KW-0808">Transferase</keyword>
<feature type="transmembrane region" description="Helical" evidence="9">
    <location>
        <begin position="262"/>
        <end position="284"/>
    </location>
</feature>
<accession>A0ABW5J915</accession>
<proteinExistence type="predicted"/>
<dbReference type="CDD" id="cd16917">
    <property type="entry name" value="HATPase_UhpB-NarQ-NarX-like"/>
    <property type="match status" value="1"/>
</dbReference>
<protein>
    <submittedName>
        <fullName evidence="12">7TM-DISM domain-containing protein</fullName>
    </submittedName>
</protein>
<dbReference type="PANTHER" id="PTHR24421">
    <property type="entry name" value="NITRATE/NITRITE SENSOR PROTEIN NARX-RELATED"/>
    <property type="match status" value="1"/>
</dbReference>
<evidence type="ECO:0000256" key="8">
    <source>
        <dbReference type="ARBA" id="ARBA00023136"/>
    </source>
</evidence>
<organism evidence="12 13">
    <name type="scientific">Emticicia soli</name>
    <dbReference type="NCBI Taxonomy" id="2027878"/>
    <lineage>
        <taxon>Bacteria</taxon>
        <taxon>Pseudomonadati</taxon>
        <taxon>Bacteroidota</taxon>
        <taxon>Cytophagia</taxon>
        <taxon>Cytophagales</taxon>
        <taxon>Leadbetterellaceae</taxon>
        <taxon>Emticicia</taxon>
    </lineage>
</organism>
<keyword evidence="2" id="KW-1003">Cell membrane</keyword>
<name>A0ABW5J915_9BACT</name>
<dbReference type="Pfam" id="PF02518">
    <property type="entry name" value="HATPase_c"/>
    <property type="match status" value="1"/>
</dbReference>
<keyword evidence="8 9" id="KW-0472">Membrane</keyword>
<comment type="subcellular location">
    <subcellularLocation>
        <location evidence="1">Cell membrane</location>
        <topology evidence="1">Multi-pass membrane protein</topology>
    </subcellularLocation>
</comment>
<dbReference type="EMBL" id="JBHULC010000012">
    <property type="protein sequence ID" value="MFD2522054.1"/>
    <property type="molecule type" value="Genomic_DNA"/>
</dbReference>
<feature type="chain" id="PRO_5046282848" evidence="10">
    <location>
        <begin position="22"/>
        <end position="612"/>
    </location>
</feature>
<dbReference type="PANTHER" id="PTHR24421:SF37">
    <property type="entry name" value="SENSOR HISTIDINE KINASE NARS"/>
    <property type="match status" value="1"/>
</dbReference>
<evidence type="ECO:0000256" key="1">
    <source>
        <dbReference type="ARBA" id="ARBA00004651"/>
    </source>
</evidence>
<dbReference type="Gene3D" id="2.60.40.2380">
    <property type="match status" value="1"/>
</dbReference>
<reference evidence="13" key="1">
    <citation type="journal article" date="2019" name="Int. J. Syst. Evol. Microbiol.">
        <title>The Global Catalogue of Microorganisms (GCM) 10K type strain sequencing project: providing services to taxonomists for standard genome sequencing and annotation.</title>
        <authorList>
            <consortium name="The Broad Institute Genomics Platform"/>
            <consortium name="The Broad Institute Genome Sequencing Center for Infectious Disease"/>
            <person name="Wu L."/>
            <person name="Ma J."/>
        </authorList>
    </citation>
    <scope>NUCLEOTIDE SEQUENCE [LARGE SCALE GENOMIC DNA]</scope>
    <source>
        <strain evidence="13">KCTC 52344</strain>
    </source>
</reference>
<dbReference type="InterPro" id="IPR011712">
    <property type="entry name" value="Sig_transdc_His_kin_sub3_dim/P"/>
</dbReference>
<comment type="caution">
    <text evidence="12">The sequence shown here is derived from an EMBL/GenBank/DDBJ whole genome shotgun (WGS) entry which is preliminary data.</text>
</comment>
<evidence type="ECO:0000256" key="3">
    <source>
        <dbReference type="ARBA" id="ARBA00022679"/>
    </source>
</evidence>
<keyword evidence="5" id="KW-0418">Kinase</keyword>
<dbReference type="Pfam" id="PF07696">
    <property type="entry name" value="7TMR-DISMED2"/>
    <property type="match status" value="1"/>
</dbReference>
<dbReference type="RefSeq" id="WP_340239802.1">
    <property type="nucleotide sequence ID" value="NZ_JBBEWC010000015.1"/>
</dbReference>
<evidence type="ECO:0000256" key="4">
    <source>
        <dbReference type="ARBA" id="ARBA00022692"/>
    </source>
</evidence>
<evidence type="ECO:0000313" key="12">
    <source>
        <dbReference type="EMBL" id="MFD2522054.1"/>
    </source>
</evidence>
<dbReference type="InterPro" id="IPR011623">
    <property type="entry name" value="7TMR_DISM_rcpt_extracell_dom1"/>
</dbReference>
<dbReference type="InterPro" id="IPR050482">
    <property type="entry name" value="Sensor_HK_TwoCompSys"/>
</dbReference>
<dbReference type="Pfam" id="PF07730">
    <property type="entry name" value="HisKA_3"/>
    <property type="match status" value="1"/>
</dbReference>
<feature type="transmembrane region" description="Helical" evidence="9">
    <location>
        <begin position="233"/>
        <end position="250"/>
    </location>
</feature>
<keyword evidence="7" id="KW-0902">Two-component regulatory system</keyword>
<keyword evidence="4 9" id="KW-0812">Transmembrane</keyword>
<dbReference type="SMART" id="SM00387">
    <property type="entry name" value="HATPase_c"/>
    <property type="match status" value="1"/>
</dbReference>
<evidence type="ECO:0000313" key="13">
    <source>
        <dbReference type="Proteomes" id="UP001597510"/>
    </source>
</evidence>
<dbReference type="Gene3D" id="3.30.565.10">
    <property type="entry name" value="Histidine kinase-like ATPase, C-terminal domain"/>
    <property type="match status" value="1"/>
</dbReference>
<feature type="transmembrane region" description="Helical" evidence="9">
    <location>
        <begin position="193"/>
        <end position="213"/>
    </location>
</feature>
<evidence type="ECO:0000256" key="10">
    <source>
        <dbReference type="SAM" id="SignalP"/>
    </source>
</evidence>
<feature type="transmembrane region" description="Helical" evidence="9">
    <location>
        <begin position="166"/>
        <end position="186"/>
    </location>
</feature>
<feature type="transmembrane region" description="Helical" evidence="9">
    <location>
        <begin position="361"/>
        <end position="382"/>
    </location>
</feature>
<evidence type="ECO:0000256" key="9">
    <source>
        <dbReference type="SAM" id="Phobius"/>
    </source>
</evidence>
<gene>
    <name evidence="12" type="ORF">ACFSR2_14235</name>
</gene>
<evidence type="ECO:0000259" key="11">
    <source>
        <dbReference type="PROSITE" id="PS50109"/>
    </source>
</evidence>
<evidence type="ECO:0000256" key="7">
    <source>
        <dbReference type="ARBA" id="ARBA00023012"/>
    </source>
</evidence>
<keyword evidence="10" id="KW-0732">Signal</keyword>
<evidence type="ECO:0000256" key="2">
    <source>
        <dbReference type="ARBA" id="ARBA00022475"/>
    </source>
</evidence>
<dbReference type="Gene3D" id="1.20.5.1930">
    <property type="match status" value="1"/>
</dbReference>
<keyword evidence="6 9" id="KW-1133">Transmembrane helix</keyword>
<dbReference type="InterPro" id="IPR036890">
    <property type="entry name" value="HATPase_C_sf"/>
</dbReference>